<dbReference type="PANTHER" id="PTHR47619:SF1">
    <property type="entry name" value="EXODEOXYRIBONUCLEASE WALJ"/>
    <property type="match status" value="1"/>
</dbReference>
<protein>
    <recommendedName>
        <fullName evidence="1">Metallo-beta-lactamase domain-containing protein</fullName>
    </recommendedName>
</protein>
<proteinExistence type="predicted"/>
<dbReference type="InterPro" id="IPR052533">
    <property type="entry name" value="WalJ/YycJ-like"/>
</dbReference>
<accession>A0A223AQ35</accession>
<dbReference type="RefSeq" id="WP_094233278.1">
    <property type="nucleotide sequence ID" value="NZ_CP016199.1"/>
</dbReference>
<dbReference type="OrthoDB" id="9781189at2"/>
<evidence type="ECO:0000313" key="3">
    <source>
        <dbReference type="Proteomes" id="UP000214689"/>
    </source>
</evidence>
<dbReference type="SUPFAM" id="SSF56281">
    <property type="entry name" value="Metallo-hydrolase/oxidoreductase"/>
    <property type="match status" value="1"/>
</dbReference>
<name>A0A223AQ35_9FIRM</name>
<organism evidence="2 3">
    <name type="scientific">Mogibacterium pumilum</name>
    <dbReference type="NCBI Taxonomy" id="86332"/>
    <lineage>
        <taxon>Bacteria</taxon>
        <taxon>Bacillati</taxon>
        <taxon>Bacillota</taxon>
        <taxon>Clostridia</taxon>
        <taxon>Peptostreptococcales</taxon>
        <taxon>Anaerovoracaceae</taxon>
        <taxon>Mogibacterium</taxon>
    </lineage>
</organism>
<dbReference type="Pfam" id="PF12706">
    <property type="entry name" value="Lactamase_B_2"/>
    <property type="match status" value="1"/>
</dbReference>
<dbReference type="EMBL" id="CP016199">
    <property type="protein sequence ID" value="ASS37063.1"/>
    <property type="molecule type" value="Genomic_DNA"/>
</dbReference>
<sequence>MGKLKIASIGSSSSGNAYIVSDGKTRLLLDVGLTAKRIKEGLAECKLSPDNIQGIFVTHEHLDHVKSIRAIAKACGDAQVYTSRGTVSNCEKFEYVKPERIKYMAAQDVVRVGDICVKAFSLSHDAGEPLGFSFIADGEQLTLTTDTGIVTDEITEEISSADALVFEANHEESILQMGDYPYSLKRRILGDCGHLSNVTSGIALARALLARKEVGQLSCEQRIMLAHLSSQNNTPDTALLTVKNILDENELCQGSDFILKVAAKDKLTML</sequence>
<reference evidence="3" key="1">
    <citation type="submission" date="2016-05" db="EMBL/GenBank/DDBJ databases">
        <authorList>
            <person name="Holder M.E."/>
            <person name="Ajami N.J."/>
            <person name="Petrosino J.F."/>
        </authorList>
    </citation>
    <scope>NUCLEOTIDE SEQUENCE [LARGE SCALE GENOMIC DNA]</scope>
    <source>
        <strain evidence="3">ATCC 700696</strain>
    </source>
</reference>
<keyword evidence="3" id="KW-1185">Reference proteome</keyword>
<evidence type="ECO:0000259" key="1">
    <source>
        <dbReference type="SMART" id="SM00849"/>
    </source>
</evidence>
<dbReference type="PANTHER" id="PTHR47619">
    <property type="entry name" value="METALLO-HYDROLASE YYCJ-RELATED"/>
    <property type="match status" value="1"/>
</dbReference>
<dbReference type="Proteomes" id="UP000214689">
    <property type="component" value="Chromosome"/>
</dbReference>
<dbReference type="AlphaFoldDB" id="A0A223AQ35"/>
<gene>
    <name evidence="2" type="ORF">AXF17_00255</name>
</gene>
<dbReference type="InterPro" id="IPR001279">
    <property type="entry name" value="Metallo-B-lactamas"/>
</dbReference>
<dbReference type="InterPro" id="IPR036866">
    <property type="entry name" value="RibonucZ/Hydroxyglut_hydro"/>
</dbReference>
<feature type="domain" description="Metallo-beta-lactamase" evidence="1">
    <location>
        <begin position="14"/>
        <end position="194"/>
    </location>
</feature>
<dbReference type="Gene3D" id="3.60.15.10">
    <property type="entry name" value="Ribonuclease Z/Hydroxyacylglutathione hydrolase-like"/>
    <property type="match status" value="1"/>
</dbReference>
<dbReference type="SMART" id="SM00849">
    <property type="entry name" value="Lactamase_B"/>
    <property type="match status" value="1"/>
</dbReference>
<evidence type="ECO:0000313" key="2">
    <source>
        <dbReference type="EMBL" id="ASS37063.1"/>
    </source>
</evidence>